<sequence length="116" mass="12752">MTTTIIARTDLLNVDQPTELLPPVEHGGAEWCEHSICEAMRDVDASITSMKTLFVFEDLEGDRVEVVRKDEWTAADGWKIGAVQIAGLNAEFLLEHGTSIVSAALRVGIEMGQVQR</sequence>
<evidence type="ECO:0000313" key="2">
    <source>
        <dbReference type="Proteomes" id="UP000267081"/>
    </source>
</evidence>
<name>A0A3R9FT71_9PSEU</name>
<accession>A0A3R9FT71</accession>
<gene>
    <name evidence="1" type="ORF">EIY87_06120</name>
</gene>
<dbReference type="RefSeq" id="WP_125306630.1">
    <property type="nucleotide sequence ID" value="NZ_RSEC01000021.1"/>
</dbReference>
<comment type="caution">
    <text evidence="1">The sequence shown here is derived from an EMBL/GenBank/DDBJ whole genome shotgun (WGS) entry which is preliminary data.</text>
</comment>
<protein>
    <submittedName>
        <fullName evidence="1">Uncharacterized protein</fullName>
    </submittedName>
</protein>
<dbReference type="AlphaFoldDB" id="A0A3R9FT71"/>
<dbReference type="EMBL" id="RSEC01000021">
    <property type="protein sequence ID" value="RSD23943.1"/>
    <property type="molecule type" value="Genomic_DNA"/>
</dbReference>
<reference evidence="1 2" key="1">
    <citation type="submission" date="2018-12" db="EMBL/GenBank/DDBJ databases">
        <title>Amycolatopsis eburnea sp. nov. actinomycete associate with arbuscular mycorrhiza fungal spore.</title>
        <authorList>
            <person name="Lumyong S."/>
            <person name="Chaiya L."/>
        </authorList>
    </citation>
    <scope>NUCLEOTIDE SEQUENCE [LARGE SCALE GENOMIC DNA]</scope>
    <source>
        <strain evidence="1 2">GLM-1</strain>
    </source>
</reference>
<evidence type="ECO:0000313" key="1">
    <source>
        <dbReference type="EMBL" id="RSD23943.1"/>
    </source>
</evidence>
<keyword evidence="2" id="KW-1185">Reference proteome</keyword>
<organism evidence="1 2">
    <name type="scientific">Amycolatopsis eburnea</name>
    <dbReference type="NCBI Taxonomy" id="2267691"/>
    <lineage>
        <taxon>Bacteria</taxon>
        <taxon>Bacillati</taxon>
        <taxon>Actinomycetota</taxon>
        <taxon>Actinomycetes</taxon>
        <taxon>Pseudonocardiales</taxon>
        <taxon>Pseudonocardiaceae</taxon>
        <taxon>Amycolatopsis</taxon>
    </lineage>
</organism>
<dbReference type="Proteomes" id="UP000267081">
    <property type="component" value="Unassembled WGS sequence"/>
</dbReference>
<proteinExistence type="predicted"/>